<dbReference type="EMBL" id="DTFF01000001">
    <property type="protein sequence ID" value="HGI86784.1"/>
    <property type="molecule type" value="Genomic_DNA"/>
</dbReference>
<dbReference type="InterPro" id="IPR006171">
    <property type="entry name" value="TOPRIM_dom"/>
</dbReference>
<sequence>MKGLALGIKLLEVVYRALRSSCRNLHSEAGVVSVCGIDGSDSSGSKLKELYRVLEREVEFFKRFFKQCTDYEMWSLQEYWSKRLLSGESFALIAPTGVGKSTLLATYALYKALIYGSKVYVITPTREIAKQMYVKIVEYLEKAKGLGYASANDVRVLFYDSSSKNIALIKSDIINDRFSILITSAAFLSRNQDLLAGKKVDIVIADDLDSILRNSKSVEKVLHLMGFSDEVIEVGLKLVKSRQSLLVAKFSRNQDTVNELQKQVMELEAFMRSKLSQISTQLIVASATGRLKGLKALLLKELLGFDAGAIFEYLRNVDDFYNSIENIDRIIDVIKEAGSGIIFVATLYKDYLKRLEELFRESGIRYAIAKSGSKAVDRFRRGEVDVLIGTASYYGILVRGLDEPQRVRFAAFIGVPHIAKKLDESLNNVRTMFTVLKALKSMGCDVEEEVKSIVEVIQSSTPAMLALYSKALRGLIEPPDNLSKFVETLKKVKSRIVGEVQRILRTREYIVIENYGVITKTSNSIYLVKPDPYTYIQASGRTSRMLGGNKTHGIAIVFERYRELVEILEMRLRKLVSFTGFREFKEHLLKETVKKVLESRTSLKTHQDALIDNIKPVLLVVESPTKAKTIASMFGKPAKRVFGDVIVYETVIPLENQVYVGIITATRGHITDLVVDKGFHGVEVNGNEYKVVYDFITKCRDCGAQHVGVYESCPYCGSINVYTSAVACHVLQKLASEVSSVFIATDPDTEGEKIAFDVYNLLFEFNRSIYRMEFSEVTKTAVLKALRNPRGIDVNKVLTQIVRRVADRWIGFELSMYLQNAFNKPWLGAGRVQSPVLLWTVNRYKEYNSKRGYAIVAKWNGYRFQIFLGRVDKARAEGVARRIAEEGARIIDVVYEERTVNPLPPFTTDTLISEANTFYGYTASKVMALAQNLFELGLITYHRTDSTRVSSVGISIAREALDKLGLLKTYCPRTWGNDEKAEGAHEAIRPTTPLSAEEVVEAIVKGDIGVLTKVSGDHIKLYDLIYRRFLASQMSPAKVVYVRMVLDAEGQRVAVTLPVEVIEPGFTALYQLKLYPQFKNLSPGLIIKFDDVEVVQASEVRLYRVADLVTLMKVHGIGRPSTYAKAIDNNLRHGYIILSKRRKVAIPTRLGCEVAEVIEKGFADIVGVDVTKKLEELMDAIEKGRFDVTQALDSIRVVVETIWNRGILSPTYSVAMGIGSAIGTANEVHGAA</sequence>
<dbReference type="CDD" id="cd00186">
    <property type="entry name" value="TOP1Ac"/>
    <property type="match status" value="1"/>
</dbReference>
<keyword evidence="10" id="KW-0067">ATP-binding</keyword>
<dbReference type="InterPro" id="IPR011545">
    <property type="entry name" value="DEAD/DEAH_box_helicase_dom"/>
</dbReference>
<evidence type="ECO:0000256" key="2">
    <source>
        <dbReference type="ARBA" id="ARBA00022490"/>
    </source>
</evidence>
<evidence type="ECO:0000256" key="7">
    <source>
        <dbReference type="ARBA" id="ARBA00023235"/>
    </source>
</evidence>
<keyword evidence="10" id="KW-0547">Nucleotide-binding</keyword>
<keyword evidence="3 9" id="KW-0863">Zinc-finger</keyword>
<dbReference type="Gene3D" id="1.10.290.10">
    <property type="entry name" value="Topoisomerase I, domain 4"/>
    <property type="match status" value="1"/>
</dbReference>
<keyword evidence="6 10" id="KW-0238">DNA-binding</keyword>
<dbReference type="GO" id="GO:0016787">
    <property type="term" value="F:hydrolase activity"/>
    <property type="evidence" value="ECO:0007669"/>
    <property type="project" value="UniProtKB-KW"/>
</dbReference>
<dbReference type="SMART" id="SM00437">
    <property type="entry name" value="TOP1Ac"/>
    <property type="match status" value="1"/>
</dbReference>
<dbReference type="PROSITE" id="PS51192">
    <property type="entry name" value="HELICASE_ATP_BIND_1"/>
    <property type="match status" value="1"/>
</dbReference>
<evidence type="ECO:0000256" key="1">
    <source>
        <dbReference type="ARBA" id="ARBA00004496"/>
    </source>
</evidence>
<dbReference type="InterPro" id="IPR013824">
    <property type="entry name" value="Topo_IA_cen_sub1"/>
</dbReference>
<dbReference type="InterPro" id="IPR023405">
    <property type="entry name" value="Topo_IA_core_domain"/>
</dbReference>
<dbReference type="Pfam" id="PF00270">
    <property type="entry name" value="DEAD"/>
    <property type="match status" value="1"/>
</dbReference>
<dbReference type="GO" id="GO:0160097">
    <property type="term" value="F:reverse gyrase activity"/>
    <property type="evidence" value="ECO:0007669"/>
    <property type="project" value="UniProtKB-ARBA"/>
</dbReference>
<evidence type="ECO:0000256" key="6">
    <source>
        <dbReference type="ARBA" id="ARBA00023125"/>
    </source>
</evidence>
<gene>
    <name evidence="14" type="primary">rgy</name>
    <name evidence="14" type="ORF">ENV14_00055</name>
</gene>
<dbReference type="SUPFAM" id="SSF56712">
    <property type="entry name" value="Prokaryotic type I DNA topoisomerase"/>
    <property type="match status" value="1"/>
</dbReference>
<dbReference type="InterPro" id="IPR003601">
    <property type="entry name" value="Topo_IA_2"/>
</dbReference>
<comment type="similarity">
    <text evidence="8">In the N-terminal section; belongs to the DEAD box helicase family. DDVD subfamily.</text>
</comment>
<dbReference type="PRINTS" id="PR00417">
    <property type="entry name" value="PRTPISMRASEI"/>
</dbReference>
<dbReference type="InterPro" id="IPR003602">
    <property type="entry name" value="Topo_IA_DNA-bd_dom"/>
</dbReference>
<evidence type="ECO:0000256" key="10">
    <source>
        <dbReference type="RuleBase" id="RU004026"/>
    </source>
</evidence>
<accession>A0A7C4FCN8</accession>
<dbReference type="InterPro" id="IPR027417">
    <property type="entry name" value="P-loop_NTPase"/>
</dbReference>
<keyword evidence="2" id="KW-0963">Cytoplasm</keyword>
<dbReference type="InterPro" id="IPR014001">
    <property type="entry name" value="Helicase_ATP-bd"/>
</dbReference>
<keyword evidence="7 10" id="KW-0413">Isomerase</keyword>
<dbReference type="PROSITE" id="PS50880">
    <property type="entry name" value="TOPRIM"/>
    <property type="match status" value="1"/>
</dbReference>
<dbReference type="GO" id="GO:0003677">
    <property type="term" value="F:DNA binding"/>
    <property type="evidence" value="ECO:0007669"/>
    <property type="project" value="UniProtKB-KW"/>
</dbReference>
<dbReference type="PANTHER" id="PTHR43505">
    <property type="entry name" value="REVERSE GYRASE"/>
    <property type="match status" value="1"/>
</dbReference>
<protein>
    <recommendedName>
        <fullName evidence="10">Reverse gyrase</fullName>
    </recommendedName>
</protein>
<dbReference type="GO" id="GO:0005737">
    <property type="term" value="C:cytoplasm"/>
    <property type="evidence" value="ECO:0007669"/>
    <property type="project" value="UniProtKB-SubCell"/>
</dbReference>
<dbReference type="Gene3D" id="3.40.50.140">
    <property type="match status" value="1"/>
</dbReference>
<dbReference type="Pfam" id="PF01751">
    <property type="entry name" value="Toprim"/>
    <property type="match status" value="1"/>
</dbReference>
<feature type="domain" description="Topo IA-type catalytic" evidence="13">
    <location>
        <begin position="793"/>
        <end position="1203"/>
    </location>
</feature>
<keyword evidence="14" id="KW-0378">Hydrolase</keyword>
<dbReference type="PROSITE" id="PS52037">
    <property type="entry name" value="ZF_RG_C"/>
    <property type="match status" value="1"/>
</dbReference>
<dbReference type="SMART" id="SM00382">
    <property type="entry name" value="AAA"/>
    <property type="match status" value="1"/>
</dbReference>
<keyword evidence="4 10" id="KW-0862">Zinc</keyword>
<evidence type="ECO:0000256" key="9">
    <source>
        <dbReference type="PROSITE-ProRule" id="PRU01381"/>
    </source>
</evidence>
<keyword evidence="10" id="KW-0479">Metal-binding</keyword>
<dbReference type="SMART" id="SM00493">
    <property type="entry name" value="TOPRIM"/>
    <property type="match status" value="1"/>
</dbReference>
<feature type="domain" description="Helicase ATP-binding" evidence="12">
    <location>
        <begin position="81"/>
        <end position="307"/>
    </location>
</feature>
<dbReference type="AlphaFoldDB" id="A0A7C4FCN8"/>
<dbReference type="GO" id="GO:0006265">
    <property type="term" value="P:DNA topological change"/>
    <property type="evidence" value="ECO:0007669"/>
    <property type="project" value="InterPro"/>
</dbReference>
<dbReference type="Gene3D" id="1.10.460.10">
    <property type="entry name" value="Topoisomerase I, domain 2"/>
    <property type="match status" value="1"/>
</dbReference>
<evidence type="ECO:0000259" key="13">
    <source>
        <dbReference type="PROSITE" id="PS52039"/>
    </source>
</evidence>
<dbReference type="NCBIfam" id="TIGR01054">
    <property type="entry name" value="rgy"/>
    <property type="match status" value="1"/>
</dbReference>
<comment type="catalytic activity">
    <reaction evidence="10">
        <text>ATP + H2O = ADP + phosphate + H(+)</text>
        <dbReference type="Rhea" id="RHEA:13065"/>
        <dbReference type="ChEBI" id="CHEBI:15377"/>
        <dbReference type="ChEBI" id="CHEBI:15378"/>
        <dbReference type="ChEBI" id="CHEBI:30616"/>
        <dbReference type="ChEBI" id="CHEBI:43474"/>
        <dbReference type="ChEBI" id="CHEBI:456216"/>
    </reaction>
</comment>
<dbReference type="Gene3D" id="2.60.510.20">
    <property type="match status" value="1"/>
</dbReference>
<dbReference type="GO" id="GO:0008270">
    <property type="term" value="F:zinc ion binding"/>
    <property type="evidence" value="ECO:0007669"/>
    <property type="project" value="UniProtKB-KW"/>
</dbReference>
<evidence type="ECO:0000256" key="5">
    <source>
        <dbReference type="ARBA" id="ARBA00023029"/>
    </source>
</evidence>
<dbReference type="InterPro" id="IPR013826">
    <property type="entry name" value="Topo_IA_cen_sub3"/>
</dbReference>
<reference evidence="14" key="1">
    <citation type="journal article" date="2020" name="mSystems">
        <title>Genome- and Community-Level Interaction Insights into Carbon Utilization and Element Cycling Functions of Hydrothermarchaeota in Hydrothermal Sediment.</title>
        <authorList>
            <person name="Zhou Z."/>
            <person name="Liu Y."/>
            <person name="Xu W."/>
            <person name="Pan J."/>
            <person name="Luo Z.H."/>
            <person name="Li M."/>
        </authorList>
    </citation>
    <scope>NUCLEOTIDE SEQUENCE [LARGE SCALE GENOMIC DNA]</scope>
    <source>
        <strain evidence="14">SpSt-732</strain>
    </source>
</reference>
<dbReference type="PANTHER" id="PTHR43505:SF1">
    <property type="entry name" value="REVERSE GYRASE"/>
    <property type="match status" value="1"/>
</dbReference>
<evidence type="ECO:0000313" key="14">
    <source>
        <dbReference type="EMBL" id="HGI86784.1"/>
    </source>
</evidence>
<dbReference type="InterPro" id="IPR013497">
    <property type="entry name" value="Topo_IA_cen"/>
</dbReference>
<dbReference type="PROSITE" id="PS52039">
    <property type="entry name" value="TOPO_IA_2"/>
    <property type="match status" value="1"/>
</dbReference>
<dbReference type="InterPro" id="IPR005736">
    <property type="entry name" value="Reverse_gyrase"/>
</dbReference>
<dbReference type="InterPro" id="IPR003593">
    <property type="entry name" value="AAA+_ATPase"/>
</dbReference>
<evidence type="ECO:0000256" key="4">
    <source>
        <dbReference type="ARBA" id="ARBA00022833"/>
    </source>
</evidence>
<proteinExistence type="inferred from homology"/>
<dbReference type="Gene3D" id="3.40.50.300">
    <property type="entry name" value="P-loop containing nucleotide triphosphate hydrolases"/>
    <property type="match status" value="3"/>
</dbReference>
<name>A0A7C4FCN8_9CREN</name>
<dbReference type="SMART" id="SM00487">
    <property type="entry name" value="DEXDc"/>
    <property type="match status" value="1"/>
</dbReference>
<evidence type="ECO:0000256" key="3">
    <source>
        <dbReference type="ARBA" id="ARBA00022771"/>
    </source>
</evidence>
<comment type="function">
    <text evidence="10">Modifies the topological state of DNA by introducing positive supercoils in an ATP-dependent process, increasing the linking number in steps of +1. Binds to single-stranded DNA, transiently cleaves and then rejoins the ends, introducing a positive supercoil in the process. The scissile phosphodiester is attacked by the catalytic tyrosine of the enzyme, resulting in the formation of a DNA-(5'-phosphotyrosyl)-enzyme intermediate. Involved in rewinding DNA strands in regions of the chromosome that have opened up to allow replication, transcription, DNA repair and/or for DNA protection.</text>
</comment>
<evidence type="ECO:0000259" key="12">
    <source>
        <dbReference type="PROSITE" id="PS51192"/>
    </source>
</evidence>
<comment type="caution">
    <text evidence="14">The sequence shown here is derived from an EMBL/GenBank/DDBJ whole genome shotgun (WGS) entry which is preliminary data.</text>
</comment>
<comment type="subcellular location">
    <subcellularLocation>
        <location evidence="1">Cytoplasm</location>
    </subcellularLocation>
</comment>
<dbReference type="Pfam" id="PF01131">
    <property type="entry name" value="Topoisom_bac"/>
    <property type="match status" value="1"/>
</dbReference>
<dbReference type="SMART" id="SM00436">
    <property type="entry name" value="TOP1Bc"/>
    <property type="match status" value="1"/>
</dbReference>
<dbReference type="SUPFAM" id="SSF52540">
    <property type="entry name" value="P-loop containing nucleoside triphosphate hydrolases"/>
    <property type="match status" value="2"/>
</dbReference>
<evidence type="ECO:0000259" key="11">
    <source>
        <dbReference type="PROSITE" id="PS50880"/>
    </source>
</evidence>
<keyword evidence="5 10" id="KW-0799">Topoisomerase</keyword>
<organism evidence="14">
    <name type="scientific">Ignisphaera aggregans</name>
    <dbReference type="NCBI Taxonomy" id="334771"/>
    <lineage>
        <taxon>Archaea</taxon>
        <taxon>Thermoproteota</taxon>
        <taxon>Thermoprotei</taxon>
        <taxon>Desulfurococcales</taxon>
        <taxon>Desulfurococcaceae</taxon>
        <taxon>Ignisphaera</taxon>
    </lineage>
</organism>
<dbReference type="GO" id="GO:0005524">
    <property type="term" value="F:ATP binding"/>
    <property type="evidence" value="ECO:0007669"/>
    <property type="project" value="UniProtKB-KW"/>
</dbReference>
<evidence type="ECO:0000256" key="8">
    <source>
        <dbReference type="ARBA" id="ARBA00043976"/>
    </source>
</evidence>
<feature type="domain" description="Toprim" evidence="11">
    <location>
        <begin position="616"/>
        <end position="778"/>
    </location>
</feature>